<dbReference type="PANTHER" id="PTHR12400:SF21">
    <property type="entry name" value="KINASE"/>
    <property type="match status" value="1"/>
</dbReference>
<dbReference type="Pfam" id="PF03770">
    <property type="entry name" value="IPK"/>
    <property type="match status" value="1"/>
</dbReference>
<accession>A0A813EAL0</accession>
<gene>
    <name evidence="6" type="ORF">PGLA1383_LOCUS13509</name>
</gene>
<dbReference type="GO" id="GO:0005634">
    <property type="term" value="C:nucleus"/>
    <property type="evidence" value="ECO:0007669"/>
    <property type="project" value="TreeGrafter"/>
</dbReference>
<comment type="similarity">
    <text evidence="1 4">Belongs to the inositol phosphokinase (IPK) family.</text>
</comment>
<keyword evidence="7" id="KW-1185">Reference proteome</keyword>
<evidence type="ECO:0000256" key="3">
    <source>
        <dbReference type="ARBA" id="ARBA00022777"/>
    </source>
</evidence>
<dbReference type="GO" id="GO:0000828">
    <property type="term" value="F:inositol hexakisphosphate kinase activity"/>
    <property type="evidence" value="ECO:0007669"/>
    <property type="project" value="TreeGrafter"/>
</dbReference>
<dbReference type="AlphaFoldDB" id="A0A813EAL0"/>
<dbReference type="InterPro" id="IPR038286">
    <property type="entry name" value="IPK_sf"/>
</dbReference>
<dbReference type="OrthoDB" id="334010at2759"/>
<evidence type="ECO:0000313" key="7">
    <source>
        <dbReference type="Proteomes" id="UP000654075"/>
    </source>
</evidence>
<dbReference type="SUPFAM" id="SSF56104">
    <property type="entry name" value="SAICAR synthase-like"/>
    <property type="match status" value="1"/>
</dbReference>
<evidence type="ECO:0000256" key="2">
    <source>
        <dbReference type="ARBA" id="ARBA00022679"/>
    </source>
</evidence>
<reference evidence="6" key="1">
    <citation type="submission" date="2021-02" db="EMBL/GenBank/DDBJ databases">
        <authorList>
            <person name="Dougan E. K."/>
            <person name="Rhodes N."/>
            <person name="Thang M."/>
            <person name="Chan C."/>
        </authorList>
    </citation>
    <scope>NUCLEOTIDE SEQUENCE</scope>
</reference>
<organism evidence="6 7">
    <name type="scientific">Polarella glacialis</name>
    <name type="common">Dinoflagellate</name>
    <dbReference type="NCBI Taxonomy" id="89957"/>
    <lineage>
        <taxon>Eukaryota</taxon>
        <taxon>Sar</taxon>
        <taxon>Alveolata</taxon>
        <taxon>Dinophyceae</taxon>
        <taxon>Suessiales</taxon>
        <taxon>Suessiaceae</taxon>
        <taxon>Polarella</taxon>
    </lineage>
</organism>
<dbReference type="Proteomes" id="UP000654075">
    <property type="component" value="Unassembled WGS sequence"/>
</dbReference>
<evidence type="ECO:0000313" key="6">
    <source>
        <dbReference type="EMBL" id="CAE8594987.1"/>
    </source>
</evidence>
<feature type="non-terminal residue" evidence="6">
    <location>
        <position position="357"/>
    </location>
</feature>
<protein>
    <recommendedName>
        <fullName evidence="4">Kinase</fullName>
        <ecNumber evidence="4">2.7.-.-</ecNumber>
    </recommendedName>
</protein>
<dbReference type="PANTHER" id="PTHR12400">
    <property type="entry name" value="INOSITOL POLYPHOSPHATE KINASE"/>
    <property type="match status" value="1"/>
</dbReference>
<comment type="caution">
    <text evidence="6">The sequence shown here is derived from an EMBL/GenBank/DDBJ whole genome shotgun (WGS) entry which is preliminary data.</text>
</comment>
<dbReference type="GO" id="GO:0005737">
    <property type="term" value="C:cytoplasm"/>
    <property type="evidence" value="ECO:0007669"/>
    <property type="project" value="TreeGrafter"/>
</dbReference>
<dbReference type="EMBL" id="CAJNNV010007476">
    <property type="protein sequence ID" value="CAE8594987.1"/>
    <property type="molecule type" value="Genomic_DNA"/>
</dbReference>
<sequence length="357" mass="40904">VSFEERDNVQIQDVDGERFCFYGNQVGGHFCLVKPAPESTRIVVKPNGPSESPDEIELPPQSVVLKPLDQNEHKFYKEILEQAPAFASHMAQLYGTKTLSHRQVSAMTAEVDKILAKEEDNFLETRMRSHQYRTYIVLQDLASSMKKPRIMDLKMGFKQRSQRHSLRKRERCRMKATSSTSHFLGFRICGIQREDRFFDKYWGRKMPLADMHAVLSEFFVPPDVSADDRHRILKGFVEKLQGMRGMVSSLGGWRFWSTSLLFLFDEQDLGAQPEVKMIDFAHCARVQSDTPDEEMLCSLWNIETFLQALMDAHPYEPWVVARLGKRPPEAHQDAEELEGAAQNEADSSPLAACEAES</sequence>
<dbReference type="Gene3D" id="3.30.470.160">
    <property type="entry name" value="Inositol polyphosphate kinase"/>
    <property type="match status" value="1"/>
</dbReference>
<feature type="region of interest" description="Disordered" evidence="5">
    <location>
        <begin position="326"/>
        <end position="357"/>
    </location>
</feature>
<dbReference type="GO" id="GO:0046854">
    <property type="term" value="P:phosphatidylinositol phosphate biosynthetic process"/>
    <property type="evidence" value="ECO:0007669"/>
    <property type="project" value="TreeGrafter"/>
</dbReference>
<proteinExistence type="inferred from homology"/>
<keyword evidence="3 4" id="KW-0418">Kinase</keyword>
<name>A0A813EAL0_POLGL</name>
<dbReference type="GO" id="GO:0032958">
    <property type="term" value="P:inositol phosphate biosynthetic process"/>
    <property type="evidence" value="ECO:0007669"/>
    <property type="project" value="InterPro"/>
</dbReference>
<evidence type="ECO:0000256" key="5">
    <source>
        <dbReference type="SAM" id="MobiDB-lite"/>
    </source>
</evidence>
<keyword evidence="2 4" id="KW-0808">Transferase</keyword>
<dbReference type="InterPro" id="IPR005522">
    <property type="entry name" value="IPK"/>
</dbReference>
<dbReference type="EC" id="2.7.-.-" evidence="4"/>
<evidence type="ECO:0000256" key="1">
    <source>
        <dbReference type="ARBA" id="ARBA00007374"/>
    </source>
</evidence>
<evidence type="ECO:0000256" key="4">
    <source>
        <dbReference type="RuleBase" id="RU363090"/>
    </source>
</evidence>